<dbReference type="PANTHER" id="PTHR30473:SF3">
    <property type="entry name" value="PROTEIN PHOH"/>
    <property type="match status" value="1"/>
</dbReference>
<feature type="domain" description="PhoH-like protein" evidence="4">
    <location>
        <begin position="51"/>
        <end position="252"/>
    </location>
</feature>
<dbReference type="Pfam" id="PF02562">
    <property type="entry name" value="PhoH"/>
    <property type="match status" value="1"/>
</dbReference>
<comment type="caution">
    <text evidence="5">The sequence shown here is derived from an EMBL/GenBank/DDBJ whole genome shotgun (WGS) entry which is preliminary data.</text>
</comment>
<proteinExistence type="inferred from homology"/>
<gene>
    <name evidence="5" type="ORF">ABI908_23345</name>
</gene>
<evidence type="ECO:0000256" key="2">
    <source>
        <dbReference type="ARBA" id="ARBA00022741"/>
    </source>
</evidence>
<dbReference type="RefSeq" id="WP_199153520.1">
    <property type="nucleotide sequence ID" value="NZ_JBDXMI010000004.1"/>
</dbReference>
<dbReference type="InterPro" id="IPR003714">
    <property type="entry name" value="PhoH"/>
</dbReference>
<comment type="similarity">
    <text evidence="1">Belongs to the PhoH family.</text>
</comment>
<protein>
    <submittedName>
        <fullName evidence="5">PhoH family protein</fullName>
    </submittedName>
</protein>
<dbReference type="Proteomes" id="UP001462502">
    <property type="component" value="Unassembled WGS sequence"/>
</dbReference>
<organism evidence="5 6">
    <name type="scientific">Chromobacterium phragmitis</name>
    <dbReference type="NCBI Taxonomy" id="2202141"/>
    <lineage>
        <taxon>Bacteria</taxon>
        <taxon>Pseudomonadati</taxon>
        <taxon>Pseudomonadota</taxon>
        <taxon>Betaproteobacteria</taxon>
        <taxon>Neisseriales</taxon>
        <taxon>Chromobacteriaceae</taxon>
        <taxon>Chromobacterium</taxon>
    </lineage>
</organism>
<evidence type="ECO:0000313" key="6">
    <source>
        <dbReference type="Proteomes" id="UP001462502"/>
    </source>
</evidence>
<name>A0ABV0J0H5_9NEIS</name>
<accession>A0ABV0J0H5</accession>
<dbReference type="EMBL" id="JBDXMI010000004">
    <property type="protein sequence ID" value="MEO9387032.1"/>
    <property type="molecule type" value="Genomic_DNA"/>
</dbReference>
<dbReference type="PANTHER" id="PTHR30473">
    <property type="entry name" value="PROTEIN PHOH"/>
    <property type="match status" value="1"/>
</dbReference>
<keyword evidence="6" id="KW-1185">Reference proteome</keyword>
<dbReference type="Gene3D" id="3.40.50.300">
    <property type="entry name" value="P-loop containing nucleotide triphosphate hydrolases"/>
    <property type="match status" value="1"/>
</dbReference>
<dbReference type="InterPro" id="IPR051451">
    <property type="entry name" value="PhoH2-like"/>
</dbReference>
<keyword evidence="3" id="KW-0067">ATP-binding</keyword>
<dbReference type="SUPFAM" id="SSF52540">
    <property type="entry name" value="P-loop containing nucleoside triphosphate hydrolases"/>
    <property type="match status" value="1"/>
</dbReference>
<dbReference type="InterPro" id="IPR027417">
    <property type="entry name" value="P-loop_NTPase"/>
</dbReference>
<keyword evidence="2" id="KW-0547">Nucleotide-binding</keyword>
<evidence type="ECO:0000313" key="5">
    <source>
        <dbReference type="EMBL" id="MEO9387032.1"/>
    </source>
</evidence>
<reference evidence="5 6" key="1">
    <citation type="submission" date="2024-05" db="EMBL/GenBank/DDBJ databases">
        <authorList>
            <person name="De Oliveira J.P."/>
            <person name="Noriler S.A."/>
            <person name="De Oliveira A.G."/>
            <person name="Sipoli D.S."/>
        </authorList>
    </citation>
    <scope>NUCLEOTIDE SEQUENCE [LARGE SCALE GENOMIC DNA]</scope>
    <source>
        <strain evidence="5 6">LABIM192</strain>
    </source>
</reference>
<evidence type="ECO:0000259" key="4">
    <source>
        <dbReference type="Pfam" id="PF02562"/>
    </source>
</evidence>
<evidence type="ECO:0000256" key="1">
    <source>
        <dbReference type="ARBA" id="ARBA00010393"/>
    </source>
</evidence>
<evidence type="ECO:0000256" key="3">
    <source>
        <dbReference type="ARBA" id="ARBA00022840"/>
    </source>
</evidence>
<sequence>MSYGRNRHNEAFNLKRSKKRGARNVAPDLCDVLTAIDAVDRPGLRQITQPLQPRTERQRRYLGAMRESVITFGMGPAGTGKTYVCGAYAADELAAARITKIIITRPAVEAGEKLGYLPGELEDKYAPYLAPFRDVLDERLGKSHVDLLLKRGRIEASPLAYMRGRTFRDAFVILDEAQNTTPEQMRMFLTRIGENCRVVVNGDVRQQDIKGQSGLADAAARLGWIPQVSIVEFTAEDIVRSDIVSDIIQSYDKDCPQR</sequence>